<dbReference type="EMBL" id="ML210976">
    <property type="protein sequence ID" value="TFK93798.1"/>
    <property type="molecule type" value="Genomic_DNA"/>
</dbReference>
<feature type="compositionally biased region" description="Polar residues" evidence="1">
    <location>
        <begin position="455"/>
        <end position="466"/>
    </location>
</feature>
<dbReference type="InterPro" id="IPR008266">
    <property type="entry name" value="Tyr_kinase_AS"/>
</dbReference>
<dbReference type="PROSITE" id="PS00109">
    <property type="entry name" value="PROTEIN_KINASE_TYR"/>
    <property type="match status" value="1"/>
</dbReference>
<sequence length="811" mass="92114">MPANHSWMQSLHFTTMDSYNKLRAYNSDPSHLANGTVKLPLDWSSFKTLEDRVFQADVSVEDYLDHLVPSSAPYSDAGISLDPDAFTKYNPSKQPEFRNIRDLSGGLSALVSPFEEQSKLAFWTTRYDCIPLPTPFVDGPGPKDLSWLPHLCVSFPGDTEDRDVVRDRQWDAISMVVEVKNSASEDPFRPQRSAGAMKTLNRLVGISRSLLFYHGYLFTFVLGVFGDTVRIARFDRTAALVSRPFNIRSEPHLVQRFFWHFTHPVVGGLVVGCDPTLRRLTPPEHEWLERQLAHVKKPHKPSPTDLAWARRVEVHDDRDGGVTAYFRFKHVDAQCQFVTRTTAVWCAIEDKHVEDPSAENAVKPRILKESWRPLRRQPEPVFYRRLARTVQVRESSGLPTFLHGGDLGQMEVRRWQASRPTSDASVLVDKGVLRLHSLEPPLQTQQDTPPPASHDSITSETSLPYPQHQTCSWSTLGIRYTPLEMSHVRFAIEEVGRSLEDFKDSRELVMAVRDAILGHRLAWEEAGILHRDISIGNILIVDERTPGGPTGFLHDFDAGFITRYAPADPIPSFVALEAVGLAQKQSLQERKGTFFFTSLALLGKGGVGVVHKVYHDLESVYWTLLYVVLRHTVHSLGQRKCKEIFYNDSDDEGKNVRIAVARKRRWLNAPSQDAENNLIIYDNAPLTKLMRDYKSLVRAMYAQGLDGKSVLTYVEVLRLFDETIESSGWPEEDRITCYLSGPTGRFHGRHGTKSASAIVKAGVKRDYASLVRYPFPAERESDQMGKRTLRRGYRMKKRRKLASATRIIELR</sequence>
<dbReference type="PANTHER" id="PTHR38248">
    <property type="entry name" value="FUNK1 6"/>
    <property type="match status" value="1"/>
</dbReference>
<dbReference type="InterPro" id="IPR040976">
    <property type="entry name" value="Pkinase_fungal"/>
</dbReference>
<dbReference type="AlphaFoldDB" id="A0A5C3Q0V0"/>
<evidence type="ECO:0000313" key="3">
    <source>
        <dbReference type="EMBL" id="TFK93798.1"/>
    </source>
</evidence>
<dbReference type="SUPFAM" id="SSF56112">
    <property type="entry name" value="Protein kinase-like (PK-like)"/>
    <property type="match status" value="1"/>
</dbReference>
<dbReference type="GO" id="GO:0004672">
    <property type="term" value="F:protein kinase activity"/>
    <property type="evidence" value="ECO:0007669"/>
    <property type="project" value="InterPro"/>
</dbReference>
<evidence type="ECO:0000313" key="4">
    <source>
        <dbReference type="Proteomes" id="UP000308197"/>
    </source>
</evidence>
<dbReference type="PANTHER" id="PTHR38248:SF2">
    <property type="entry name" value="FUNK1 11"/>
    <property type="match status" value="1"/>
</dbReference>
<dbReference type="InterPro" id="IPR011009">
    <property type="entry name" value="Kinase-like_dom_sf"/>
</dbReference>
<dbReference type="Pfam" id="PF17667">
    <property type="entry name" value="Pkinase_fungal"/>
    <property type="match status" value="1"/>
</dbReference>
<proteinExistence type="predicted"/>
<reference evidence="3 4" key="1">
    <citation type="journal article" date="2019" name="Nat. Ecol. Evol.">
        <title>Megaphylogeny resolves global patterns of mushroom evolution.</title>
        <authorList>
            <person name="Varga T."/>
            <person name="Krizsan K."/>
            <person name="Foldi C."/>
            <person name="Dima B."/>
            <person name="Sanchez-Garcia M."/>
            <person name="Sanchez-Ramirez S."/>
            <person name="Szollosi G.J."/>
            <person name="Szarkandi J.G."/>
            <person name="Papp V."/>
            <person name="Albert L."/>
            <person name="Andreopoulos W."/>
            <person name="Angelini C."/>
            <person name="Antonin V."/>
            <person name="Barry K.W."/>
            <person name="Bougher N.L."/>
            <person name="Buchanan P."/>
            <person name="Buyck B."/>
            <person name="Bense V."/>
            <person name="Catcheside P."/>
            <person name="Chovatia M."/>
            <person name="Cooper J."/>
            <person name="Damon W."/>
            <person name="Desjardin D."/>
            <person name="Finy P."/>
            <person name="Geml J."/>
            <person name="Haridas S."/>
            <person name="Hughes K."/>
            <person name="Justo A."/>
            <person name="Karasinski D."/>
            <person name="Kautmanova I."/>
            <person name="Kiss B."/>
            <person name="Kocsube S."/>
            <person name="Kotiranta H."/>
            <person name="LaButti K.M."/>
            <person name="Lechner B.E."/>
            <person name="Liimatainen K."/>
            <person name="Lipzen A."/>
            <person name="Lukacs Z."/>
            <person name="Mihaltcheva S."/>
            <person name="Morgado L.N."/>
            <person name="Niskanen T."/>
            <person name="Noordeloos M.E."/>
            <person name="Ohm R.A."/>
            <person name="Ortiz-Santana B."/>
            <person name="Ovrebo C."/>
            <person name="Racz N."/>
            <person name="Riley R."/>
            <person name="Savchenko A."/>
            <person name="Shiryaev A."/>
            <person name="Soop K."/>
            <person name="Spirin V."/>
            <person name="Szebenyi C."/>
            <person name="Tomsovsky M."/>
            <person name="Tulloss R.E."/>
            <person name="Uehling J."/>
            <person name="Grigoriev I.V."/>
            <person name="Vagvolgyi C."/>
            <person name="Papp T."/>
            <person name="Martin F.M."/>
            <person name="Miettinen O."/>
            <person name="Hibbett D.S."/>
            <person name="Nagy L.G."/>
        </authorList>
    </citation>
    <scope>NUCLEOTIDE SEQUENCE [LARGE SCALE GENOMIC DNA]</scope>
    <source>
        <strain evidence="3 4">HHB13444</strain>
    </source>
</reference>
<name>A0A5C3Q0V0_9APHY</name>
<dbReference type="InParanoid" id="A0A5C3Q0V0"/>
<accession>A0A5C3Q0V0</accession>
<protein>
    <recommendedName>
        <fullName evidence="2">Fungal-type protein kinase domain-containing protein</fullName>
    </recommendedName>
</protein>
<evidence type="ECO:0000259" key="2">
    <source>
        <dbReference type="Pfam" id="PF17667"/>
    </source>
</evidence>
<feature type="region of interest" description="Disordered" evidence="1">
    <location>
        <begin position="440"/>
        <end position="466"/>
    </location>
</feature>
<keyword evidence="4" id="KW-1185">Reference proteome</keyword>
<evidence type="ECO:0000256" key="1">
    <source>
        <dbReference type="SAM" id="MobiDB-lite"/>
    </source>
</evidence>
<gene>
    <name evidence="3" type="ORF">K466DRAFT_59366</name>
</gene>
<feature type="domain" description="Fungal-type protein kinase" evidence="2">
    <location>
        <begin position="162"/>
        <end position="628"/>
    </location>
</feature>
<dbReference type="Proteomes" id="UP000308197">
    <property type="component" value="Unassembled WGS sequence"/>
</dbReference>
<organism evidence="3 4">
    <name type="scientific">Polyporus arcularius HHB13444</name>
    <dbReference type="NCBI Taxonomy" id="1314778"/>
    <lineage>
        <taxon>Eukaryota</taxon>
        <taxon>Fungi</taxon>
        <taxon>Dikarya</taxon>
        <taxon>Basidiomycota</taxon>
        <taxon>Agaricomycotina</taxon>
        <taxon>Agaricomycetes</taxon>
        <taxon>Polyporales</taxon>
        <taxon>Polyporaceae</taxon>
        <taxon>Polyporus</taxon>
    </lineage>
</organism>